<proteinExistence type="inferred from homology"/>
<dbReference type="Proteomes" id="UP000218231">
    <property type="component" value="Unassembled WGS sequence"/>
</dbReference>
<dbReference type="EC" id="2.7.4.9" evidence="3"/>
<dbReference type="AlphaFoldDB" id="A0A2A2M088"/>
<dbReference type="GO" id="GO:0005634">
    <property type="term" value="C:nucleus"/>
    <property type="evidence" value="ECO:0007669"/>
    <property type="project" value="TreeGrafter"/>
</dbReference>
<gene>
    <name evidence="11" type="ORF">WR25_21733</name>
</gene>
<keyword evidence="7" id="KW-0547">Nucleotide-binding</keyword>
<dbReference type="CDD" id="cd01672">
    <property type="entry name" value="TMPK"/>
    <property type="match status" value="1"/>
</dbReference>
<dbReference type="PANTHER" id="PTHR10344:SF1">
    <property type="entry name" value="THYMIDYLATE KINASE"/>
    <property type="match status" value="1"/>
</dbReference>
<accession>A0A2A2M088</accession>
<dbReference type="Pfam" id="PF02223">
    <property type="entry name" value="Thymidylate_kin"/>
    <property type="match status" value="1"/>
</dbReference>
<evidence type="ECO:0000256" key="3">
    <source>
        <dbReference type="ARBA" id="ARBA00012980"/>
    </source>
</evidence>
<dbReference type="GO" id="GO:0005739">
    <property type="term" value="C:mitochondrion"/>
    <property type="evidence" value="ECO:0007669"/>
    <property type="project" value="TreeGrafter"/>
</dbReference>
<comment type="caution">
    <text evidence="11">The sequence shown here is derived from an EMBL/GenBank/DDBJ whole genome shotgun (WGS) entry which is preliminary data.</text>
</comment>
<comment type="similarity">
    <text evidence="2">Belongs to the thymidylate kinase family.</text>
</comment>
<reference evidence="11 12" key="1">
    <citation type="journal article" date="2017" name="Curr. Biol.">
        <title>Genome architecture and evolution of a unichromosomal asexual nematode.</title>
        <authorList>
            <person name="Fradin H."/>
            <person name="Zegar C."/>
            <person name="Gutwein M."/>
            <person name="Lucas J."/>
            <person name="Kovtun M."/>
            <person name="Corcoran D."/>
            <person name="Baugh L.R."/>
            <person name="Kiontke K."/>
            <person name="Gunsalus K."/>
            <person name="Fitch D.H."/>
            <person name="Piano F."/>
        </authorList>
    </citation>
    <scope>NUCLEOTIDE SEQUENCE [LARGE SCALE GENOMIC DNA]</scope>
    <source>
        <strain evidence="11">PF1309</strain>
    </source>
</reference>
<dbReference type="SUPFAM" id="SSF52540">
    <property type="entry name" value="P-loop containing nucleoside triphosphate hydrolases"/>
    <property type="match status" value="1"/>
</dbReference>
<dbReference type="InterPro" id="IPR027417">
    <property type="entry name" value="P-loop_NTPase"/>
</dbReference>
<dbReference type="InterPro" id="IPR039430">
    <property type="entry name" value="Thymidylate_kin-like_dom"/>
</dbReference>
<dbReference type="PANTHER" id="PTHR10344">
    <property type="entry name" value="THYMIDYLATE KINASE"/>
    <property type="match status" value="1"/>
</dbReference>
<dbReference type="EMBL" id="LIAE01006280">
    <property type="protein sequence ID" value="PAV91941.1"/>
    <property type="molecule type" value="Genomic_DNA"/>
</dbReference>
<keyword evidence="5" id="KW-0808">Transferase</keyword>
<dbReference type="NCBIfam" id="TIGR00041">
    <property type="entry name" value="DTMP_kinase"/>
    <property type="match status" value="1"/>
</dbReference>
<dbReference type="GO" id="GO:0005829">
    <property type="term" value="C:cytosol"/>
    <property type="evidence" value="ECO:0007669"/>
    <property type="project" value="TreeGrafter"/>
</dbReference>
<name>A0A2A2M088_9BILA</name>
<evidence type="ECO:0000256" key="1">
    <source>
        <dbReference type="ARBA" id="ARBA00004992"/>
    </source>
</evidence>
<keyword evidence="12" id="KW-1185">Reference proteome</keyword>
<organism evidence="11 12">
    <name type="scientific">Diploscapter pachys</name>
    <dbReference type="NCBI Taxonomy" id="2018661"/>
    <lineage>
        <taxon>Eukaryota</taxon>
        <taxon>Metazoa</taxon>
        <taxon>Ecdysozoa</taxon>
        <taxon>Nematoda</taxon>
        <taxon>Chromadorea</taxon>
        <taxon>Rhabditida</taxon>
        <taxon>Rhabditina</taxon>
        <taxon>Rhabditomorpha</taxon>
        <taxon>Rhabditoidea</taxon>
        <taxon>Rhabditidae</taxon>
        <taxon>Diploscapter</taxon>
    </lineage>
</organism>
<dbReference type="FunFam" id="3.40.50.300:FF:000679">
    <property type="entry name" value="Thymidylate kinase"/>
    <property type="match status" value="1"/>
</dbReference>
<evidence type="ECO:0000256" key="8">
    <source>
        <dbReference type="ARBA" id="ARBA00022777"/>
    </source>
</evidence>
<dbReference type="GO" id="GO:0006233">
    <property type="term" value="P:dTDP biosynthetic process"/>
    <property type="evidence" value="ECO:0007669"/>
    <property type="project" value="InterPro"/>
</dbReference>
<dbReference type="PROSITE" id="PS01331">
    <property type="entry name" value="THYMIDYLATE_KINASE"/>
    <property type="match status" value="1"/>
</dbReference>
<evidence type="ECO:0000256" key="6">
    <source>
        <dbReference type="ARBA" id="ARBA00022727"/>
    </source>
</evidence>
<dbReference type="GO" id="GO:0006235">
    <property type="term" value="P:dTTP biosynthetic process"/>
    <property type="evidence" value="ECO:0007669"/>
    <property type="project" value="TreeGrafter"/>
</dbReference>
<keyword evidence="9" id="KW-0067">ATP-binding</keyword>
<evidence type="ECO:0000256" key="4">
    <source>
        <dbReference type="ARBA" id="ARBA00017144"/>
    </source>
</evidence>
<protein>
    <recommendedName>
        <fullName evidence="4">Thymidylate kinase</fullName>
        <ecNumber evidence="3">2.7.4.9</ecNumber>
    </recommendedName>
</protein>
<dbReference type="InterPro" id="IPR018095">
    <property type="entry name" value="Thymidylate_kin_CS"/>
</dbReference>
<dbReference type="GO" id="GO:0006227">
    <property type="term" value="P:dUDP biosynthetic process"/>
    <property type="evidence" value="ECO:0007669"/>
    <property type="project" value="TreeGrafter"/>
</dbReference>
<dbReference type="STRING" id="2018661.A0A2A2M088"/>
<sequence length="214" mass="24250">MTNSSENGTSGRGALIVFEGMDRSGKSTQARRLLNHINATTKHGAILQPFPDRNEPIGQLIDRYLKREIDFSEKALHLAFSANRWQKEPLILETIDKGVDVICDRYAFSGVAYSMAKGLDRSWVRQSDVGLPRPDIVLYFEVSPEVAKSRGGFGEERLEKEELQRNVAKEMQGLRGENWIIINANNDEDTVERDVRIAYENIIKTKELGKLTEI</sequence>
<evidence type="ECO:0000256" key="5">
    <source>
        <dbReference type="ARBA" id="ARBA00022679"/>
    </source>
</evidence>
<evidence type="ECO:0000256" key="7">
    <source>
        <dbReference type="ARBA" id="ARBA00022741"/>
    </source>
</evidence>
<feature type="domain" description="Thymidylate kinase-like" evidence="10">
    <location>
        <begin position="18"/>
        <end position="194"/>
    </location>
</feature>
<dbReference type="GO" id="GO:0004550">
    <property type="term" value="F:nucleoside diphosphate kinase activity"/>
    <property type="evidence" value="ECO:0007669"/>
    <property type="project" value="TreeGrafter"/>
</dbReference>
<comment type="pathway">
    <text evidence="1">Pyrimidine metabolism; dTTP biosynthesis.</text>
</comment>
<evidence type="ECO:0000259" key="10">
    <source>
        <dbReference type="Pfam" id="PF02223"/>
    </source>
</evidence>
<evidence type="ECO:0000256" key="2">
    <source>
        <dbReference type="ARBA" id="ARBA00009776"/>
    </source>
</evidence>
<evidence type="ECO:0000313" key="11">
    <source>
        <dbReference type="EMBL" id="PAV91941.1"/>
    </source>
</evidence>
<dbReference type="Gene3D" id="3.40.50.300">
    <property type="entry name" value="P-loop containing nucleotide triphosphate hydrolases"/>
    <property type="match status" value="1"/>
</dbReference>
<dbReference type="GO" id="GO:0004798">
    <property type="term" value="F:dTMP kinase activity"/>
    <property type="evidence" value="ECO:0007669"/>
    <property type="project" value="UniProtKB-EC"/>
</dbReference>
<dbReference type="HAMAP" id="MF_00165">
    <property type="entry name" value="Thymidylate_kinase"/>
    <property type="match status" value="1"/>
</dbReference>
<dbReference type="GO" id="GO:0005524">
    <property type="term" value="F:ATP binding"/>
    <property type="evidence" value="ECO:0007669"/>
    <property type="project" value="UniProtKB-KW"/>
</dbReference>
<evidence type="ECO:0000256" key="9">
    <source>
        <dbReference type="ARBA" id="ARBA00022840"/>
    </source>
</evidence>
<keyword evidence="8" id="KW-0418">Kinase</keyword>
<dbReference type="OrthoDB" id="425602at2759"/>
<dbReference type="InterPro" id="IPR018094">
    <property type="entry name" value="Thymidylate_kinase"/>
</dbReference>
<evidence type="ECO:0000313" key="12">
    <source>
        <dbReference type="Proteomes" id="UP000218231"/>
    </source>
</evidence>
<keyword evidence="6" id="KW-0545">Nucleotide biosynthesis</keyword>